<proteinExistence type="predicted"/>
<name>A0A926Z668_9CYAN</name>
<reference evidence="2" key="1">
    <citation type="journal article" date="2015" name="ISME J.">
        <title>Draft Genome Sequence of Streptomyces incarnatus NRRL8089, which Produces the Nucleoside Antibiotic Sinefungin.</title>
        <authorList>
            <person name="Oshima K."/>
            <person name="Hattori M."/>
            <person name="Shimizu H."/>
            <person name="Fukuda K."/>
            <person name="Nemoto M."/>
            <person name="Inagaki K."/>
            <person name="Tamura T."/>
        </authorList>
    </citation>
    <scope>NUCLEOTIDE SEQUENCE</scope>
    <source>
        <strain evidence="2">FACHB-1277</strain>
    </source>
</reference>
<reference evidence="2" key="2">
    <citation type="submission" date="2020-08" db="EMBL/GenBank/DDBJ databases">
        <authorList>
            <person name="Chen M."/>
            <person name="Teng W."/>
            <person name="Zhao L."/>
            <person name="Hu C."/>
            <person name="Zhou Y."/>
            <person name="Han B."/>
            <person name="Song L."/>
            <person name="Shu W."/>
        </authorList>
    </citation>
    <scope>NUCLEOTIDE SEQUENCE</scope>
    <source>
        <strain evidence="2">FACHB-1277</strain>
    </source>
</reference>
<evidence type="ECO:0000313" key="2">
    <source>
        <dbReference type="EMBL" id="MBD2151011.1"/>
    </source>
</evidence>
<sequence>MKKVLSSLLASVLCLGSALPAFAGPNPVGGSSTAPAGTGIGTIFQFTTPSGNIVYSVTLSPATATQLSASIVAFRNGSFGPTLQGVVNLLFPITSPIAEGATVSININNLGSAIAAFNRSLTPSFLGSLTPSQISQLQELSNVLKNLRAQVD</sequence>
<evidence type="ECO:0000313" key="3">
    <source>
        <dbReference type="Proteomes" id="UP000631421"/>
    </source>
</evidence>
<evidence type="ECO:0000256" key="1">
    <source>
        <dbReference type="SAM" id="SignalP"/>
    </source>
</evidence>
<keyword evidence="3" id="KW-1185">Reference proteome</keyword>
<accession>A0A926Z668</accession>
<comment type="caution">
    <text evidence="2">The sequence shown here is derived from an EMBL/GenBank/DDBJ whole genome shotgun (WGS) entry which is preliminary data.</text>
</comment>
<keyword evidence="1" id="KW-0732">Signal</keyword>
<organism evidence="2 3">
    <name type="scientific">Pseudanabaena cinerea FACHB-1277</name>
    <dbReference type="NCBI Taxonomy" id="2949581"/>
    <lineage>
        <taxon>Bacteria</taxon>
        <taxon>Bacillati</taxon>
        <taxon>Cyanobacteriota</taxon>
        <taxon>Cyanophyceae</taxon>
        <taxon>Pseudanabaenales</taxon>
        <taxon>Pseudanabaenaceae</taxon>
        <taxon>Pseudanabaena</taxon>
        <taxon>Pseudanabaena cinerea</taxon>
    </lineage>
</organism>
<protein>
    <recommendedName>
        <fullName evidence="4">CHRD domain-containing protein</fullName>
    </recommendedName>
</protein>
<feature type="chain" id="PRO_5037082465" description="CHRD domain-containing protein" evidence="1">
    <location>
        <begin position="24"/>
        <end position="152"/>
    </location>
</feature>
<gene>
    <name evidence="2" type="ORF">H6F44_12910</name>
</gene>
<dbReference type="Proteomes" id="UP000631421">
    <property type="component" value="Unassembled WGS sequence"/>
</dbReference>
<dbReference type="EMBL" id="JACJPY010000039">
    <property type="protein sequence ID" value="MBD2151011.1"/>
    <property type="molecule type" value="Genomic_DNA"/>
</dbReference>
<feature type="signal peptide" evidence="1">
    <location>
        <begin position="1"/>
        <end position="23"/>
    </location>
</feature>
<evidence type="ECO:0008006" key="4">
    <source>
        <dbReference type="Google" id="ProtNLM"/>
    </source>
</evidence>
<dbReference type="RefSeq" id="WP_190351372.1">
    <property type="nucleotide sequence ID" value="NZ_JACJPY010000039.1"/>
</dbReference>
<dbReference type="AlphaFoldDB" id="A0A926Z668"/>